<dbReference type="InParanoid" id="E4UPU2"/>
<organism evidence="2">
    <name type="scientific">Arthroderma gypseum (strain ATCC MYA-4604 / CBS 118893)</name>
    <name type="common">Microsporum gypseum</name>
    <dbReference type="NCBI Taxonomy" id="535722"/>
    <lineage>
        <taxon>Eukaryota</taxon>
        <taxon>Fungi</taxon>
        <taxon>Dikarya</taxon>
        <taxon>Ascomycota</taxon>
        <taxon>Pezizomycotina</taxon>
        <taxon>Eurotiomycetes</taxon>
        <taxon>Eurotiomycetidae</taxon>
        <taxon>Onygenales</taxon>
        <taxon>Arthrodermataceae</taxon>
        <taxon>Nannizzia</taxon>
    </lineage>
</organism>
<sequence>MTVDLVKLFVSIPFDQQRLSLAARGIRVKEGVISTEYSRMKSPYFRIHGAVLNLSGSGRPVLPGRDLAWVENHKAGVTRREWYHGWYKAYKVLICEYVATWSKETPTGPIRLDNFVVADNPSSFRSACYTMAAPPSPAAGVVNKGMREIVLSTGLLAMYGTICHFLNWALLEGLLETCYLSPVPLRKHTATCLKGLDVVMSRIGCTIYSAVER</sequence>
<dbReference type="EMBL" id="DS989823">
    <property type="protein sequence ID" value="EFQ99914.1"/>
    <property type="molecule type" value="Genomic_DNA"/>
</dbReference>
<dbReference type="GeneID" id="10030705"/>
<accession>E4UPU2</accession>
<dbReference type="RefSeq" id="XP_003175397.1">
    <property type="nucleotide sequence ID" value="XM_003175349.1"/>
</dbReference>
<proteinExistence type="predicted"/>
<keyword evidence="2" id="KW-1185">Reference proteome</keyword>
<evidence type="ECO:0000313" key="2">
    <source>
        <dbReference type="Proteomes" id="UP000002669"/>
    </source>
</evidence>
<reference evidence="2" key="1">
    <citation type="journal article" date="2012" name="MBio">
        <title>Comparative genome analysis of Trichophyton rubrum and related dermatophytes reveals candidate genes involved in infection.</title>
        <authorList>
            <person name="Martinez D.A."/>
            <person name="Oliver B.G."/>
            <person name="Graeser Y."/>
            <person name="Goldberg J.M."/>
            <person name="Li W."/>
            <person name="Martinez-Rossi N.M."/>
            <person name="Monod M."/>
            <person name="Shelest E."/>
            <person name="Barton R.C."/>
            <person name="Birch E."/>
            <person name="Brakhage A.A."/>
            <person name="Chen Z."/>
            <person name="Gurr S.J."/>
            <person name="Heiman D."/>
            <person name="Heitman J."/>
            <person name="Kosti I."/>
            <person name="Rossi A."/>
            <person name="Saif S."/>
            <person name="Samalova M."/>
            <person name="Saunders C.W."/>
            <person name="Shea T."/>
            <person name="Summerbell R.C."/>
            <person name="Xu J."/>
            <person name="Young S."/>
            <person name="Zeng Q."/>
            <person name="Birren B.W."/>
            <person name="Cuomo C.A."/>
            <person name="White T.C."/>
        </authorList>
    </citation>
    <scope>NUCLEOTIDE SEQUENCE [LARGE SCALE GENOMIC DNA]</scope>
    <source>
        <strain evidence="2">ATCC MYA-4604 / CBS 118893</strain>
    </source>
</reference>
<evidence type="ECO:0000313" key="1">
    <source>
        <dbReference type="EMBL" id="EFQ99914.1"/>
    </source>
</evidence>
<dbReference type="AlphaFoldDB" id="E4UPU2"/>
<dbReference type="Proteomes" id="UP000002669">
    <property type="component" value="Unassembled WGS sequence"/>
</dbReference>
<dbReference type="HOGENOM" id="CLU_1294087_0_0_1"/>
<gene>
    <name evidence="1" type="ORF">MGYG_02922</name>
</gene>
<name>E4UPU2_ARTGP</name>
<protein>
    <submittedName>
        <fullName evidence="1">Uncharacterized protein</fullName>
    </submittedName>
</protein>
<dbReference type="VEuPathDB" id="FungiDB:MGYG_02922"/>